<sequence>MGLPWPTARFPPRPEHGYERWLQVTGAWTRVEPMLEDAVRRVRQLAAESGDRSLNTKIGCFGFGWGGMVALMAGRKAASDLGGSLFYGVGAGNPDLGAAEAAGLDAAWFKAIKCPVVVLYAKAELPVMRLMEMNAELRMTFGAGGSLVQPTDTEATGVVTRGDWTQPETAAAAGRVVESMTGWLNKHFEGEKI</sequence>
<organism evidence="1 2">
    <name type="scientific">Chlamydomonas reinhardtii</name>
    <name type="common">Chlamydomonas smithii</name>
    <dbReference type="NCBI Taxonomy" id="3055"/>
    <lineage>
        <taxon>Eukaryota</taxon>
        <taxon>Viridiplantae</taxon>
        <taxon>Chlorophyta</taxon>
        <taxon>core chlorophytes</taxon>
        <taxon>Chlorophyceae</taxon>
        <taxon>CS clade</taxon>
        <taxon>Chlamydomonadales</taxon>
        <taxon>Chlamydomonadaceae</taxon>
        <taxon>Chlamydomonas</taxon>
    </lineage>
</organism>
<dbReference type="KEGG" id="cre:CHLRE_16g679051v5"/>
<dbReference type="ExpressionAtlas" id="A0A2K3CV75">
    <property type="expression patterns" value="baseline"/>
</dbReference>
<protein>
    <recommendedName>
        <fullName evidence="3">Dienelactone hydrolase domain-containing protein</fullName>
    </recommendedName>
</protein>
<evidence type="ECO:0008006" key="3">
    <source>
        <dbReference type="Google" id="ProtNLM"/>
    </source>
</evidence>
<dbReference type="InterPro" id="IPR029058">
    <property type="entry name" value="AB_hydrolase_fold"/>
</dbReference>
<accession>A0A2K3CV75</accession>
<dbReference type="PaxDb" id="3055-EDP01313"/>
<dbReference type="STRING" id="3055.A0A2K3CV75"/>
<reference evidence="1 2" key="1">
    <citation type="journal article" date="2007" name="Science">
        <title>The Chlamydomonas genome reveals the evolution of key animal and plant functions.</title>
        <authorList>
            <person name="Merchant S.S."/>
            <person name="Prochnik S.E."/>
            <person name="Vallon O."/>
            <person name="Harris E.H."/>
            <person name="Karpowicz S.J."/>
            <person name="Witman G.B."/>
            <person name="Terry A."/>
            <person name="Salamov A."/>
            <person name="Fritz-Laylin L.K."/>
            <person name="Marechal-Drouard L."/>
            <person name="Marshall W.F."/>
            <person name="Qu L.H."/>
            <person name="Nelson D.R."/>
            <person name="Sanderfoot A.A."/>
            <person name="Spalding M.H."/>
            <person name="Kapitonov V.V."/>
            <person name="Ren Q."/>
            <person name="Ferris P."/>
            <person name="Lindquist E."/>
            <person name="Shapiro H."/>
            <person name="Lucas S.M."/>
            <person name="Grimwood J."/>
            <person name="Schmutz J."/>
            <person name="Cardol P."/>
            <person name="Cerutti H."/>
            <person name="Chanfreau G."/>
            <person name="Chen C.L."/>
            <person name="Cognat V."/>
            <person name="Croft M.T."/>
            <person name="Dent R."/>
            <person name="Dutcher S."/>
            <person name="Fernandez E."/>
            <person name="Fukuzawa H."/>
            <person name="Gonzalez-Ballester D."/>
            <person name="Gonzalez-Halphen D."/>
            <person name="Hallmann A."/>
            <person name="Hanikenne M."/>
            <person name="Hippler M."/>
            <person name="Inwood W."/>
            <person name="Jabbari K."/>
            <person name="Kalanon M."/>
            <person name="Kuras R."/>
            <person name="Lefebvre P.A."/>
            <person name="Lemaire S.D."/>
            <person name="Lobanov A.V."/>
            <person name="Lohr M."/>
            <person name="Manuell A."/>
            <person name="Meier I."/>
            <person name="Mets L."/>
            <person name="Mittag M."/>
            <person name="Mittelmeier T."/>
            <person name="Moroney J.V."/>
            <person name="Moseley J."/>
            <person name="Napoli C."/>
            <person name="Nedelcu A.M."/>
            <person name="Niyogi K."/>
            <person name="Novoselov S.V."/>
            <person name="Paulsen I.T."/>
            <person name="Pazour G."/>
            <person name="Purton S."/>
            <person name="Ral J.P."/>
            <person name="Riano-Pachon D.M."/>
            <person name="Riekhof W."/>
            <person name="Rymarquis L."/>
            <person name="Schroda M."/>
            <person name="Stern D."/>
            <person name="Umen J."/>
            <person name="Willows R."/>
            <person name="Wilson N."/>
            <person name="Zimmer S.L."/>
            <person name="Allmer J."/>
            <person name="Balk J."/>
            <person name="Bisova K."/>
            <person name="Chen C.J."/>
            <person name="Elias M."/>
            <person name="Gendler K."/>
            <person name="Hauser C."/>
            <person name="Lamb M.R."/>
            <person name="Ledford H."/>
            <person name="Long J.C."/>
            <person name="Minagawa J."/>
            <person name="Page M.D."/>
            <person name="Pan J."/>
            <person name="Pootakham W."/>
            <person name="Roje S."/>
            <person name="Rose A."/>
            <person name="Stahlberg E."/>
            <person name="Terauchi A.M."/>
            <person name="Yang P."/>
            <person name="Ball S."/>
            <person name="Bowler C."/>
            <person name="Dieckmann C.L."/>
            <person name="Gladyshev V.N."/>
            <person name="Green P."/>
            <person name="Jorgensen R."/>
            <person name="Mayfield S."/>
            <person name="Mueller-Roeber B."/>
            <person name="Rajamani S."/>
            <person name="Sayre R.T."/>
            <person name="Brokstein P."/>
            <person name="Dubchak I."/>
            <person name="Goodstein D."/>
            <person name="Hornick L."/>
            <person name="Huang Y.W."/>
            <person name="Jhaveri J."/>
            <person name="Luo Y."/>
            <person name="Martinez D."/>
            <person name="Ngau W.C."/>
            <person name="Otillar B."/>
            <person name="Poliakov A."/>
            <person name="Porter A."/>
            <person name="Szajkowski L."/>
            <person name="Werner G."/>
            <person name="Zhou K."/>
            <person name="Grigoriev I.V."/>
            <person name="Rokhsar D.S."/>
            <person name="Grossman A.R."/>
        </authorList>
    </citation>
    <scope>NUCLEOTIDE SEQUENCE [LARGE SCALE GENOMIC DNA]</scope>
    <source>
        <strain evidence="2">CC-503</strain>
    </source>
</reference>
<dbReference type="Proteomes" id="UP000006906">
    <property type="component" value="Chromosome 16"/>
</dbReference>
<dbReference type="Gramene" id="PNW72181">
    <property type="protein sequence ID" value="PNW72181"/>
    <property type="gene ID" value="CHLRE_16g679051v5"/>
</dbReference>
<dbReference type="AlphaFoldDB" id="A0A2K3CV75"/>
<evidence type="ECO:0000313" key="2">
    <source>
        <dbReference type="Proteomes" id="UP000006906"/>
    </source>
</evidence>
<proteinExistence type="predicted"/>
<dbReference type="GeneID" id="5721530"/>
<dbReference type="Gene3D" id="3.40.50.1820">
    <property type="entry name" value="alpha/beta hydrolase"/>
    <property type="match status" value="1"/>
</dbReference>
<dbReference type="EMBL" id="CM008977">
    <property type="protein sequence ID" value="PNW72181.1"/>
    <property type="molecule type" value="Genomic_DNA"/>
</dbReference>
<gene>
    <name evidence="1" type="ORF">CHLRE_16g679051v5</name>
</gene>
<dbReference type="OrthoDB" id="2147163at2759"/>
<evidence type="ECO:0000313" key="1">
    <source>
        <dbReference type="EMBL" id="PNW72181.1"/>
    </source>
</evidence>
<dbReference type="SUPFAM" id="SSF53474">
    <property type="entry name" value="alpha/beta-Hydrolases"/>
    <property type="match status" value="1"/>
</dbReference>
<name>A0A2K3CV75_CHLRE</name>
<dbReference type="InParanoid" id="A0A2K3CV75"/>
<keyword evidence="2" id="KW-1185">Reference proteome</keyword>
<dbReference type="RefSeq" id="XP_042916045.1">
    <property type="nucleotide sequence ID" value="XM_043071375.1"/>
</dbReference>